<dbReference type="Proteomes" id="UP000499080">
    <property type="component" value="Unassembled WGS sequence"/>
</dbReference>
<evidence type="ECO:0000313" key="2">
    <source>
        <dbReference type="Proteomes" id="UP000499080"/>
    </source>
</evidence>
<name>A0A4Y2G9S5_ARAVE</name>
<evidence type="ECO:0000313" key="1">
    <source>
        <dbReference type="EMBL" id="GBM50363.1"/>
    </source>
</evidence>
<accession>A0A4Y2G9S5</accession>
<gene>
    <name evidence="1" type="ORF">AVEN_128988_1</name>
</gene>
<dbReference type="EMBL" id="BGPR01001296">
    <property type="protein sequence ID" value="GBM50363.1"/>
    <property type="molecule type" value="Genomic_DNA"/>
</dbReference>
<protein>
    <submittedName>
        <fullName evidence="1">Uncharacterized protein</fullName>
    </submittedName>
</protein>
<reference evidence="1 2" key="1">
    <citation type="journal article" date="2019" name="Sci. Rep.">
        <title>Orb-weaving spider Araneus ventricosus genome elucidates the spidroin gene catalogue.</title>
        <authorList>
            <person name="Kono N."/>
            <person name="Nakamura H."/>
            <person name="Ohtoshi R."/>
            <person name="Moran D.A.P."/>
            <person name="Shinohara A."/>
            <person name="Yoshida Y."/>
            <person name="Fujiwara M."/>
            <person name="Mori M."/>
            <person name="Tomita M."/>
            <person name="Arakawa K."/>
        </authorList>
    </citation>
    <scope>NUCLEOTIDE SEQUENCE [LARGE SCALE GENOMIC DNA]</scope>
</reference>
<sequence>MASMCTTTLVQEIAPSLCLVSNGQMARESGQLNRSKDRCEDNHVSLPPRARYALPSTGVYSGVTVCWCSTGKTAEPTATKFETNIVYR</sequence>
<dbReference type="AlphaFoldDB" id="A0A4Y2G9S5"/>
<keyword evidence="2" id="KW-1185">Reference proteome</keyword>
<proteinExistence type="predicted"/>
<organism evidence="1 2">
    <name type="scientific">Araneus ventricosus</name>
    <name type="common">Orbweaver spider</name>
    <name type="synonym">Epeira ventricosa</name>
    <dbReference type="NCBI Taxonomy" id="182803"/>
    <lineage>
        <taxon>Eukaryota</taxon>
        <taxon>Metazoa</taxon>
        <taxon>Ecdysozoa</taxon>
        <taxon>Arthropoda</taxon>
        <taxon>Chelicerata</taxon>
        <taxon>Arachnida</taxon>
        <taxon>Araneae</taxon>
        <taxon>Araneomorphae</taxon>
        <taxon>Entelegynae</taxon>
        <taxon>Araneoidea</taxon>
        <taxon>Araneidae</taxon>
        <taxon>Araneus</taxon>
    </lineage>
</organism>
<comment type="caution">
    <text evidence="1">The sequence shown here is derived from an EMBL/GenBank/DDBJ whole genome shotgun (WGS) entry which is preliminary data.</text>
</comment>